<dbReference type="NCBIfam" id="NF005970">
    <property type="entry name" value="PRK08057.1-4"/>
    <property type="match status" value="1"/>
</dbReference>
<proteinExistence type="predicted"/>
<name>D3ER35_ATETH</name>
<keyword evidence="3" id="KW-0560">Oxidoreductase</keyword>
<dbReference type="Pfam" id="PF02571">
    <property type="entry name" value="CbiJ"/>
    <property type="match status" value="1"/>
</dbReference>
<dbReference type="HOGENOM" id="CLU_068627_0_1_3"/>
<dbReference type="Proteomes" id="UP000001405">
    <property type="component" value="Chromosome"/>
</dbReference>
<accession>D3ER35</accession>
<dbReference type="GO" id="GO:0016994">
    <property type="term" value="F:precorrin-6A reductase activity"/>
    <property type="evidence" value="ECO:0007669"/>
    <property type="project" value="InterPro"/>
</dbReference>
<dbReference type="UniPathway" id="UPA00148"/>
<evidence type="ECO:0000313" key="5">
    <source>
        <dbReference type="Proteomes" id="UP000001405"/>
    </source>
</evidence>
<dbReference type="GO" id="GO:0009236">
    <property type="term" value="P:cobalamin biosynthetic process"/>
    <property type="evidence" value="ECO:0007669"/>
    <property type="project" value="UniProtKB-UniPathway"/>
</dbReference>
<evidence type="ECO:0000313" key="4">
    <source>
        <dbReference type="EMBL" id="ADB95935.1"/>
    </source>
</evidence>
<dbReference type="PROSITE" id="PS51014">
    <property type="entry name" value="COBK_CBIJ"/>
    <property type="match status" value="1"/>
</dbReference>
<evidence type="ECO:0000256" key="2">
    <source>
        <dbReference type="ARBA" id="ARBA00022573"/>
    </source>
</evidence>
<dbReference type="KEGG" id="cyu:UCYN_12690"/>
<dbReference type="NCBIfam" id="TIGR00715">
    <property type="entry name" value="precor6x_red"/>
    <property type="match status" value="1"/>
</dbReference>
<dbReference type="STRING" id="1453429.UCYN_12690"/>
<dbReference type="EMBL" id="CP001842">
    <property type="protein sequence ID" value="ADB95935.1"/>
    <property type="molecule type" value="Genomic_DNA"/>
</dbReference>
<organism evidence="5">
    <name type="scientific">Atelocyanobacterium thalassa (isolate ALOHA)</name>
    <dbReference type="NCBI Taxonomy" id="1453429"/>
    <lineage>
        <taxon>Bacteria</taxon>
        <taxon>Bacillati</taxon>
        <taxon>Cyanobacteriota</taxon>
        <taxon>Cyanophyceae</taxon>
        <taxon>Oscillatoriophycideae</taxon>
        <taxon>Chroococcales</taxon>
        <taxon>Aphanothecaceae</taxon>
        <taxon>Candidatus Atelocyanobacterium</taxon>
        <taxon>Candidatus Atelocyanobacterium thalassae</taxon>
    </lineage>
</organism>
<keyword evidence="5" id="KW-1185">Reference proteome</keyword>
<reference evidence="4 5" key="1">
    <citation type="journal article" date="2010" name="Nature">
        <title>Metabolic streamlining in an open-ocean nitrogen-fixing cyanobacterium.</title>
        <authorList>
            <person name="Tripp H.J."/>
            <person name="Bench S.R."/>
            <person name="Turk K.A."/>
            <person name="Foster R.A."/>
            <person name="Desany B.A."/>
            <person name="Niazi F."/>
            <person name="Affourtit J.P."/>
            <person name="Zehr J.P."/>
        </authorList>
    </citation>
    <scope>NUCLEOTIDE SEQUENCE [LARGE SCALE GENOMIC DNA]</scope>
    <source>
        <strain evidence="5">ALOHA</strain>
    </source>
</reference>
<evidence type="ECO:0000256" key="3">
    <source>
        <dbReference type="ARBA" id="ARBA00023002"/>
    </source>
</evidence>
<sequence length="257" mass="28942">MKTNGKLWLIGGTGDSAKIAKIITNNFFPCIATATTSQAIDLYKEAPKINLRIGRLSTKDIRNFCYQEKIKGIIDASHPFAENISQQAISIAQSSGIPYINYQRSSLPIDSQITYLDSLETLIEKEYLTNKRVLLTIGCKFLPMFKLWHEKSLLFTRILPRLSSLEIALAAGFKEKHIISLRPPINLELEKAIWEQWKIDIVVTKASGKQGGEDIKKKVSKILGTSLIIIQRPSINYPKSTEQISDIINFCSQCLNQ</sequence>
<dbReference type="AlphaFoldDB" id="D3ER35"/>
<gene>
    <name evidence="4" type="ordered locus">UCYN_12690</name>
</gene>
<evidence type="ECO:0000256" key="1">
    <source>
        <dbReference type="ARBA" id="ARBA00004953"/>
    </source>
</evidence>
<keyword evidence="2" id="KW-0169">Cobalamin biosynthesis</keyword>
<comment type="pathway">
    <text evidence="1">Cofactor biosynthesis; adenosylcobalamin biosynthesis.</text>
</comment>
<dbReference type="RefSeq" id="WP_012954622.1">
    <property type="nucleotide sequence ID" value="NC_013771.1"/>
</dbReference>
<dbReference type="PANTHER" id="PTHR36925">
    <property type="entry name" value="COBALT-PRECORRIN-6A REDUCTASE"/>
    <property type="match status" value="1"/>
</dbReference>
<dbReference type="OrthoDB" id="9780707at2"/>
<dbReference type="PATRIC" id="fig|713887.8.peg.1197"/>
<protein>
    <submittedName>
        <fullName evidence="4">Precorrin-6A reductase</fullName>
    </submittedName>
</protein>
<dbReference type="InterPro" id="IPR003723">
    <property type="entry name" value="Precorrin-6x_reduct"/>
</dbReference>
<dbReference type="PANTHER" id="PTHR36925:SF1">
    <property type="entry name" value="COBALT-PRECORRIN-6A REDUCTASE"/>
    <property type="match status" value="1"/>
</dbReference>